<feature type="transmembrane region" description="Helical" evidence="1">
    <location>
        <begin position="5"/>
        <end position="25"/>
    </location>
</feature>
<gene>
    <name evidence="2" type="ORF">GLV81_01450</name>
</gene>
<feature type="transmembrane region" description="Helical" evidence="1">
    <location>
        <begin position="181"/>
        <end position="200"/>
    </location>
</feature>
<keyword evidence="1" id="KW-0812">Transmembrane</keyword>
<dbReference type="RefSeq" id="WP_157476194.1">
    <property type="nucleotide sequence ID" value="NZ_CP046566.1"/>
</dbReference>
<feature type="transmembrane region" description="Helical" evidence="1">
    <location>
        <begin position="133"/>
        <end position="149"/>
    </location>
</feature>
<name>A0A6I6GWB3_9BACT</name>
<proteinExistence type="predicted"/>
<keyword evidence="3" id="KW-1185">Reference proteome</keyword>
<feature type="transmembrane region" description="Helical" evidence="1">
    <location>
        <begin position="79"/>
        <end position="96"/>
    </location>
</feature>
<feature type="transmembrane region" description="Helical" evidence="1">
    <location>
        <begin position="155"/>
        <end position="174"/>
    </location>
</feature>
<evidence type="ECO:0008006" key="4">
    <source>
        <dbReference type="Google" id="ProtNLM"/>
    </source>
</evidence>
<evidence type="ECO:0000313" key="3">
    <source>
        <dbReference type="Proteomes" id="UP000426027"/>
    </source>
</evidence>
<keyword evidence="1" id="KW-0472">Membrane</keyword>
<dbReference type="AlphaFoldDB" id="A0A6I6GWB3"/>
<organism evidence="2 3">
    <name type="scientific">Phnomibacter ginsenosidimutans</name>
    <dbReference type="NCBI Taxonomy" id="2676868"/>
    <lineage>
        <taxon>Bacteria</taxon>
        <taxon>Pseudomonadati</taxon>
        <taxon>Bacteroidota</taxon>
        <taxon>Chitinophagia</taxon>
        <taxon>Chitinophagales</taxon>
        <taxon>Chitinophagaceae</taxon>
        <taxon>Phnomibacter</taxon>
    </lineage>
</organism>
<keyword evidence="1" id="KW-1133">Transmembrane helix</keyword>
<reference evidence="2 3" key="1">
    <citation type="submission" date="2019-11" db="EMBL/GenBank/DDBJ databases">
        <authorList>
            <person name="Im W.T."/>
        </authorList>
    </citation>
    <scope>NUCLEOTIDE SEQUENCE [LARGE SCALE GENOMIC DNA]</scope>
    <source>
        <strain evidence="2 3">SB-02</strain>
    </source>
</reference>
<evidence type="ECO:0000313" key="2">
    <source>
        <dbReference type="EMBL" id="QGW26941.1"/>
    </source>
</evidence>
<evidence type="ECO:0000256" key="1">
    <source>
        <dbReference type="SAM" id="Phobius"/>
    </source>
</evidence>
<protein>
    <recommendedName>
        <fullName evidence="4">Phosphatase PAP2 family protein</fullName>
    </recommendedName>
</protein>
<dbReference type="Proteomes" id="UP000426027">
    <property type="component" value="Chromosome"/>
</dbReference>
<feature type="transmembrane region" description="Helical" evidence="1">
    <location>
        <begin position="108"/>
        <end position="126"/>
    </location>
</feature>
<accession>A0A6I6GWB3</accession>
<feature type="transmembrane region" description="Helical" evidence="1">
    <location>
        <begin position="45"/>
        <end position="67"/>
    </location>
</feature>
<dbReference type="KEGG" id="fls:GLV81_01450"/>
<sequence length="201" mass="22638">MLAQVVSYVLHPLFIPFMVVLFVLYRHPVNVLLTDEPIRLRIAAMSFINTVLYPGLFVFLIWRLKFIPSIYLESQRDRIIPLVSCIFFYFWAFYVSRNWEVIPQAVHQWLLGVFLTSSAAMFVNIFMKISLHTLAAGGALSFFIIQTAADPNWPLGALAPVALLAGLVGTARLIRRAHEPGEIYAGYLAGGICQVAAFYIV</sequence>
<dbReference type="EMBL" id="CP046566">
    <property type="protein sequence ID" value="QGW26941.1"/>
    <property type="molecule type" value="Genomic_DNA"/>
</dbReference>